<feature type="region of interest" description="Disordered" evidence="1">
    <location>
        <begin position="55"/>
        <end position="80"/>
    </location>
</feature>
<name>B4I4I3_DROSE</name>
<proteinExistence type="predicted"/>
<evidence type="ECO:0000256" key="1">
    <source>
        <dbReference type="SAM" id="MobiDB-lite"/>
    </source>
</evidence>
<dbReference type="Proteomes" id="UP000001292">
    <property type="component" value="Unassembled WGS sequence"/>
</dbReference>
<dbReference type="AlphaFoldDB" id="B4I4I3"/>
<reference evidence="2 3" key="1">
    <citation type="journal article" date="2007" name="Nature">
        <title>Evolution of genes and genomes on the Drosophila phylogeny.</title>
        <authorList>
            <consortium name="Drosophila 12 Genomes Consortium"/>
            <person name="Clark A.G."/>
            <person name="Eisen M.B."/>
            <person name="Smith D.R."/>
            <person name="Bergman C.M."/>
            <person name="Oliver B."/>
            <person name="Markow T.A."/>
            <person name="Kaufman T.C."/>
            <person name="Kellis M."/>
            <person name="Gelbart W."/>
            <person name="Iyer V.N."/>
            <person name="Pollard D.A."/>
            <person name="Sackton T.B."/>
            <person name="Larracuente A.M."/>
            <person name="Singh N.D."/>
            <person name="Abad J.P."/>
            <person name="Abt D.N."/>
            <person name="Adryan B."/>
            <person name="Aguade M."/>
            <person name="Akashi H."/>
            <person name="Anderson W.W."/>
            <person name="Aquadro C.F."/>
            <person name="Ardell D.H."/>
            <person name="Arguello R."/>
            <person name="Artieri C.G."/>
            <person name="Barbash D.A."/>
            <person name="Barker D."/>
            <person name="Barsanti P."/>
            <person name="Batterham P."/>
            <person name="Batzoglou S."/>
            <person name="Begun D."/>
            <person name="Bhutkar A."/>
            <person name="Blanco E."/>
            <person name="Bosak S.A."/>
            <person name="Bradley R.K."/>
            <person name="Brand A.D."/>
            <person name="Brent M.R."/>
            <person name="Brooks A.N."/>
            <person name="Brown R.H."/>
            <person name="Butlin R.K."/>
            <person name="Caggese C."/>
            <person name="Calvi B.R."/>
            <person name="Bernardo de Carvalho A."/>
            <person name="Caspi A."/>
            <person name="Castrezana S."/>
            <person name="Celniker S.E."/>
            <person name="Chang J.L."/>
            <person name="Chapple C."/>
            <person name="Chatterji S."/>
            <person name="Chinwalla A."/>
            <person name="Civetta A."/>
            <person name="Clifton S.W."/>
            <person name="Comeron J.M."/>
            <person name="Costello J.C."/>
            <person name="Coyne J.A."/>
            <person name="Daub J."/>
            <person name="David R.G."/>
            <person name="Delcher A.L."/>
            <person name="Delehaunty K."/>
            <person name="Do C.B."/>
            <person name="Ebling H."/>
            <person name="Edwards K."/>
            <person name="Eickbush T."/>
            <person name="Evans J.D."/>
            <person name="Filipski A."/>
            <person name="Findeiss S."/>
            <person name="Freyhult E."/>
            <person name="Fulton L."/>
            <person name="Fulton R."/>
            <person name="Garcia A.C."/>
            <person name="Gardiner A."/>
            <person name="Garfield D.A."/>
            <person name="Garvin B.E."/>
            <person name="Gibson G."/>
            <person name="Gilbert D."/>
            <person name="Gnerre S."/>
            <person name="Godfrey J."/>
            <person name="Good R."/>
            <person name="Gotea V."/>
            <person name="Gravely B."/>
            <person name="Greenberg A.J."/>
            <person name="Griffiths-Jones S."/>
            <person name="Gross S."/>
            <person name="Guigo R."/>
            <person name="Gustafson E.A."/>
            <person name="Haerty W."/>
            <person name="Hahn M.W."/>
            <person name="Halligan D.L."/>
            <person name="Halpern A.L."/>
            <person name="Halter G.M."/>
            <person name="Han M.V."/>
            <person name="Heger A."/>
            <person name="Hillier L."/>
            <person name="Hinrichs A.S."/>
            <person name="Holmes I."/>
            <person name="Hoskins R.A."/>
            <person name="Hubisz M.J."/>
            <person name="Hultmark D."/>
            <person name="Huntley M.A."/>
            <person name="Jaffe D.B."/>
            <person name="Jagadeeshan S."/>
            <person name="Jeck W.R."/>
            <person name="Johnson J."/>
            <person name="Jones C.D."/>
            <person name="Jordan W.C."/>
            <person name="Karpen G.H."/>
            <person name="Kataoka E."/>
            <person name="Keightley P.D."/>
            <person name="Kheradpour P."/>
            <person name="Kirkness E.F."/>
            <person name="Koerich L.B."/>
            <person name="Kristiansen K."/>
            <person name="Kudrna D."/>
            <person name="Kulathinal R.J."/>
            <person name="Kumar S."/>
            <person name="Kwok R."/>
            <person name="Lander E."/>
            <person name="Langley C.H."/>
            <person name="Lapoint R."/>
            <person name="Lazzaro B.P."/>
            <person name="Lee S.J."/>
            <person name="Levesque L."/>
            <person name="Li R."/>
            <person name="Lin C.F."/>
            <person name="Lin M.F."/>
            <person name="Lindblad-Toh K."/>
            <person name="Llopart A."/>
            <person name="Long M."/>
            <person name="Low L."/>
            <person name="Lozovsky E."/>
            <person name="Lu J."/>
            <person name="Luo M."/>
            <person name="Machado C.A."/>
            <person name="Makalowski W."/>
            <person name="Marzo M."/>
            <person name="Matsuda M."/>
            <person name="Matzkin L."/>
            <person name="McAllister B."/>
            <person name="McBride C.S."/>
            <person name="McKernan B."/>
            <person name="McKernan K."/>
            <person name="Mendez-Lago M."/>
            <person name="Minx P."/>
            <person name="Mollenhauer M.U."/>
            <person name="Montooth K."/>
            <person name="Mount S.M."/>
            <person name="Mu X."/>
            <person name="Myers E."/>
            <person name="Negre B."/>
            <person name="Newfeld S."/>
            <person name="Nielsen R."/>
            <person name="Noor M.A."/>
            <person name="O'Grady P."/>
            <person name="Pachter L."/>
            <person name="Papaceit M."/>
            <person name="Parisi M.J."/>
            <person name="Parisi M."/>
            <person name="Parts L."/>
            <person name="Pedersen J.S."/>
            <person name="Pesole G."/>
            <person name="Phillippy A.M."/>
            <person name="Ponting C.P."/>
            <person name="Pop M."/>
            <person name="Porcelli D."/>
            <person name="Powell J.R."/>
            <person name="Prohaska S."/>
            <person name="Pruitt K."/>
            <person name="Puig M."/>
            <person name="Quesneville H."/>
            <person name="Ram K.R."/>
            <person name="Rand D."/>
            <person name="Rasmussen M.D."/>
            <person name="Reed L.K."/>
            <person name="Reenan R."/>
            <person name="Reily A."/>
            <person name="Remington K.A."/>
            <person name="Rieger T.T."/>
            <person name="Ritchie M.G."/>
            <person name="Robin C."/>
            <person name="Rogers Y.H."/>
            <person name="Rohde C."/>
            <person name="Rozas J."/>
            <person name="Rubenfield M.J."/>
            <person name="Ruiz A."/>
            <person name="Russo S."/>
            <person name="Salzberg S.L."/>
            <person name="Sanchez-Gracia A."/>
            <person name="Saranga D.J."/>
            <person name="Sato H."/>
            <person name="Schaeffer S.W."/>
            <person name="Schatz M.C."/>
            <person name="Schlenke T."/>
            <person name="Schwartz R."/>
            <person name="Segarra C."/>
            <person name="Singh R.S."/>
            <person name="Sirot L."/>
            <person name="Sirota M."/>
            <person name="Sisneros N.B."/>
            <person name="Smith C.D."/>
            <person name="Smith T.F."/>
            <person name="Spieth J."/>
            <person name="Stage D.E."/>
            <person name="Stark A."/>
            <person name="Stephan W."/>
            <person name="Strausberg R.L."/>
            <person name="Strempel S."/>
            <person name="Sturgill D."/>
            <person name="Sutton G."/>
            <person name="Sutton G.G."/>
            <person name="Tao W."/>
            <person name="Teichmann S."/>
            <person name="Tobari Y.N."/>
            <person name="Tomimura Y."/>
            <person name="Tsolas J.M."/>
            <person name="Valente V.L."/>
            <person name="Venter E."/>
            <person name="Venter J.C."/>
            <person name="Vicario S."/>
            <person name="Vieira F.G."/>
            <person name="Vilella A.J."/>
            <person name="Villasante A."/>
            <person name="Walenz B."/>
            <person name="Wang J."/>
            <person name="Wasserman M."/>
            <person name="Watts T."/>
            <person name="Wilson D."/>
            <person name="Wilson R.K."/>
            <person name="Wing R.A."/>
            <person name="Wolfner M.F."/>
            <person name="Wong A."/>
            <person name="Wong G.K."/>
            <person name="Wu C.I."/>
            <person name="Wu G."/>
            <person name="Yamamoto D."/>
            <person name="Yang H.P."/>
            <person name="Yang S.P."/>
            <person name="Yorke J.A."/>
            <person name="Yoshida K."/>
            <person name="Zdobnov E."/>
            <person name="Zhang P."/>
            <person name="Zhang Y."/>
            <person name="Zimin A.V."/>
            <person name="Baldwin J."/>
            <person name="Abdouelleil A."/>
            <person name="Abdulkadir J."/>
            <person name="Abebe A."/>
            <person name="Abera B."/>
            <person name="Abreu J."/>
            <person name="Acer S.C."/>
            <person name="Aftuck L."/>
            <person name="Alexander A."/>
            <person name="An P."/>
            <person name="Anderson E."/>
            <person name="Anderson S."/>
            <person name="Arachi H."/>
            <person name="Azer M."/>
            <person name="Bachantsang P."/>
            <person name="Barry A."/>
            <person name="Bayul T."/>
            <person name="Berlin A."/>
            <person name="Bessette D."/>
            <person name="Bloom T."/>
            <person name="Blye J."/>
            <person name="Boguslavskiy L."/>
            <person name="Bonnet C."/>
            <person name="Boukhgalter B."/>
            <person name="Bourzgui I."/>
            <person name="Brown A."/>
            <person name="Cahill P."/>
            <person name="Channer S."/>
            <person name="Cheshatsang Y."/>
            <person name="Chuda L."/>
            <person name="Citroen M."/>
            <person name="Collymore A."/>
            <person name="Cooke P."/>
            <person name="Costello M."/>
            <person name="D'Aco K."/>
            <person name="Daza R."/>
            <person name="De Haan G."/>
            <person name="DeGray S."/>
            <person name="DeMaso C."/>
            <person name="Dhargay N."/>
            <person name="Dooley K."/>
            <person name="Dooley E."/>
            <person name="Doricent M."/>
            <person name="Dorje P."/>
            <person name="Dorjee K."/>
            <person name="Dupes A."/>
            <person name="Elong R."/>
            <person name="Falk J."/>
            <person name="Farina A."/>
            <person name="Faro S."/>
            <person name="Ferguson D."/>
            <person name="Fisher S."/>
            <person name="Foley C.D."/>
            <person name="Franke A."/>
            <person name="Friedrich D."/>
            <person name="Gadbois L."/>
            <person name="Gearin G."/>
            <person name="Gearin C.R."/>
            <person name="Giannoukos G."/>
            <person name="Goode T."/>
            <person name="Graham J."/>
            <person name="Grandbois E."/>
            <person name="Grewal S."/>
            <person name="Gyaltsen K."/>
            <person name="Hafez N."/>
            <person name="Hagos B."/>
            <person name="Hall J."/>
            <person name="Henson C."/>
            <person name="Hollinger A."/>
            <person name="Honan T."/>
            <person name="Huard M.D."/>
            <person name="Hughes L."/>
            <person name="Hurhula B."/>
            <person name="Husby M.E."/>
            <person name="Kamat A."/>
            <person name="Kanga B."/>
            <person name="Kashin S."/>
            <person name="Khazanovich D."/>
            <person name="Kisner P."/>
            <person name="Lance K."/>
            <person name="Lara M."/>
            <person name="Lee W."/>
            <person name="Lennon N."/>
            <person name="Letendre F."/>
            <person name="LeVine R."/>
            <person name="Lipovsky A."/>
            <person name="Liu X."/>
            <person name="Liu J."/>
            <person name="Liu S."/>
            <person name="Lokyitsang T."/>
            <person name="Lokyitsang Y."/>
            <person name="Lubonja R."/>
            <person name="Lui A."/>
            <person name="MacDonald P."/>
            <person name="Magnisalis V."/>
            <person name="Maru K."/>
            <person name="Matthews C."/>
            <person name="McCusker W."/>
            <person name="McDonough S."/>
            <person name="Mehta T."/>
            <person name="Meldrim J."/>
            <person name="Meneus L."/>
            <person name="Mihai O."/>
            <person name="Mihalev A."/>
            <person name="Mihova T."/>
            <person name="Mittelman R."/>
            <person name="Mlenga V."/>
            <person name="Montmayeur A."/>
            <person name="Mulrain L."/>
            <person name="Navidi A."/>
            <person name="Naylor J."/>
            <person name="Negash T."/>
            <person name="Nguyen T."/>
            <person name="Nguyen N."/>
            <person name="Nicol R."/>
            <person name="Norbu C."/>
            <person name="Norbu N."/>
            <person name="Novod N."/>
            <person name="O'Neill B."/>
            <person name="Osman S."/>
            <person name="Markiewicz E."/>
            <person name="Oyono O.L."/>
            <person name="Patti C."/>
            <person name="Phunkhang P."/>
            <person name="Pierre F."/>
            <person name="Priest M."/>
            <person name="Raghuraman S."/>
            <person name="Rege F."/>
            <person name="Reyes R."/>
            <person name="Rise C."/>
            <person name="Rogov P."/>
            <person name="Ross K."/>
            <person name="Ryan E."/>
            <person name="Settipalli S."/>
            <person name="Shea T."/>
            <person name="Sherpa N."/>
            <person name="Shi L."/>
            <person name="Shih D."/>
            <person name="Sparrow T."/>
            <person name="Spaulding J."/>
            <person name="Stalker J."/>
            <person name="Stange-Thomann N."/>
            <person name="Stavropoulos S."/>
            <person name="Stone C."/>
            <person name="Strader C."/>
            <person name="Tesfaye S."/>
            <person name="Thomson T."/>
            <person name="Thoulutsang Y."/>
            <person name="Thoulutsang D."/>
            <person name="Topham K."/>
            <person name="Topping I."/>
            <person name="Tsamla T."/>
            <person name="Vassiliev H."/>
            <person name="Vo A."/>
            <person name="Wangchuk T."/>
            <person name="Wangdi T."/>
            <person name="Weiand M."/>
            <person name="Wilkinson J."/>
            <person name="Wilson A."/>
            <person name="Yadav S."/>
            <person name="Young G."/>
            <person name="Yu Q."/>
            <person name="Zembek L."/>
            <person name="Zhong D."/>
            <person name="Zimmer A."/>
            <person name="Zwirko Z."/>
            <person name="Jaffe D.B."/>
            <person name="Alvarez P."/>
            <person name="Brockman W."/>
            <person name="Butler J."/>
            <person name="Chin C."/>
            <person name="Gnerre S."/>
            <person name="Grabherr M."/>
            <person name="Kleber M."/>
            <person name="Mauceli E."/>
            <person name="MacCallum I."/>
        </authorList>
    </citation>
    <scope>NUCLEOTIDE SEQUENCE [LARGE SCALE GENOMIC DNA]</scope>
    <source>
        <strain evidence="3">Rob3c / Tucson 14021-0248.25</strain>
    </source>
</reference>
<gene>
    <name evidence="2" type="primary">Dsec\GM10905</name>
    <name evidence="2" type="ORF">Dsec_GM10905</name>
</gene>
<evidence type="ECO:0000313" key="3">
    <source>
        <dbReference type="Proteomes" id="UP000001292"/>
    </source>
</evidence>
<accession>B4I4I3</accession>
<evidence type="ECO:0000313" key="2">
    <source>
        <dbReference type="EMBL" id="EDW55126.1"/>
    </source>
</evidence>
<organism evidence="3">
    <name type="scientific">Drosophila sechellia</name>
    <name type="common">Fruit fly</name>
    <dbReference type="NCBI Taxonomy" id="7238"/>
    <lineage>
        <taxon>Eukaryota</taxon>
        <taxon>Metazoa</taxon>
        <taxon>Ecdysozoa</taxon>
        <taxon>Arthropoda</taxon>
        <taxon>Hexapoda</taxon>
        <taxon>Insecta</taxon>
        <taxon>Pterygota</taxon>
        <taxon>Neoptera</taxon>
        <taxon>Endopterygota</taxon>
        <taxon>Diptera</taxon>
        <taxon>Brachycera</taxon>
        <taxon>Muscomorpha</taxon>
        <taxon>Ephydroidea</taxon>
        <taxon>Drosophilidae</taxon>
        <taxon>Drosophila</taxon>
        <taxon>Sophophora</taxon>
    </lineage>
</organism>
<keyword evidence="3" id="KW-1185">Reference proteome</keyword>
<dbReference type="HOGENOM" id="CLU_2592331_0_0_1"/>
<sequence length="80" mass="8964">MSDVVSQKPEVMETETATAQLGECNCVIIKIKALERGQDFRLDCKEDTKTNLEYNEAGGGSSQQGQIKYKSANHWPRIMN</sequence>
<protein>
    <submittedName>
        <fullName evidence="2">GM10905</fullName>
    </submittedName>
</protein>
<dbReference type="EMBL" id="CH480821">
    <property type="protein sequence ID" value="EDW55126.1"/>
    <property type="molecule type" value="Genomic_DNA"/>
</dbReference>